<dbReference type="InterPro" id="IPR018076">
    <property type="entry name" value="T2SS_GspF_dom"/>
</dbReference>
<organism evidence="9 10">
    <name type="scientific">Poseidonibacter ostreae</name>
    <dbReference type="NCBI Taxonomy" id="2654171"/>
    <lineage>
        <taxon>Bacteria</taxon>
        <taxon>Pseudomonadati</taxon>
        <taxon>Campylobacterota</taxon>
        <taxon>Epsilonproteobacteria</taxon>
        <taxon>Campylobacterales</taxon>
        <taxon>Arcobacteraceae</taxon>
        <taxon>Poseidonibacter</taxon>
    </lineage>
</organism>
<dbReference type="Proteomes" id="UP000472839">
    <property type="component" value="Unassembled WGS sequence"/>
</dbReference>
<dbReference type="GO" id="GO:0005886">
    <property type="term" value="C:plasma membrane"/>
    <property type="evidence" value="ECO:0007669"/>
    <property type="project" value="UniProtKB-SubCell"/>
</dbReference>
<evidence type="ECO:0000256" key="3">
    <source>
        <dbReference type="ARBA" id="ARBA00022475"/>
    </source>
</evidence>
<dbReference type="InterPro" id="IPR003004">
    <property type="entry name" value="GspF/PilC"/>
</dbReference>
<sequence length="397" mass="46215">MKKYKIKFQSNNGTKTILLETNDISKENLPSNITNIKEIKKFDTTSLFQQKKVIKEKVLINIFYELNLMLESNVTLSDALNILIKNRKNKIVLEFLETLKYAFSTSKKVSEELAIFKINYLVGSFLDISQDSGNIVANVKALSELLIESHEIKKSFIKSISYPIILFISFFLSLISIFYFVIPKFKTIFEQTDAELPLATKILLNVQYLFENYLVIILIFLLLLFSCFIFFYKKDEKFQYFIHKVSINNIYLIRDIYLNMQLYKLFLFLDIMLKSKYEFHKSLVCSKVLIKNKYLLDKMSIIDNLLQNGKGISSSFSQAKIFDDITLNLINTGEVSNSLDVAVSEIKKIYKNRFNDKINLLTALIEPFFLIGIMSLILWIVLAVFMPIWDMGNIIKV</sequence>
<evidence type="ECO:0000256" key="5">
    <source>
        <dbReference type="ARBA" id="ARBA00022989"/>
    </source>
</evidence>
<gene>
    <name evidence="9" type="ORF">GBG19_10815</name>
</gene>
<evidence type="ECO:0000313" key="9">
    <source>
        <dbReference type="EMBL" id="KAB7887429.1"/>
    </source>
</evidence>
<evidence type="ECO:0000259" key="8">
    <source>
        <dbReference type="Pfam" id="PF00482"/>
    </source>
</evidence>
<dbReference type="RefSeq" id="WP_152279805.1">
    <property type="nucleotide sequence ID" value="NZ_WFKK01000032.1"/>
</dbReference>
<dbReference type="Gene3D" id="1.20.81.30">
    <property type="entry name" value="Type II secretion system (T2SS), domain F"/>
    <property type="match status" value="2"/>
</dbReference>
<comment type="similarity">
    <text evidence="2">Belongs to the GSP F family.</text>
</comment>
<name>A0A6L4WR96_9BACT</name>
<evidence type="ECO:0000256" key="7">
    <source>
        <dbReference type="SAM" id="Phobius"/>
    </source>
</evidence>
<keyword evidence="5 7" id="KW-1133">Transmembrane helix</keyword>
<keyword evidence="4 7" id="KW-0812">Transmembrane</keyword>
<comment type="caution">
    <text evidence="9">The sequence shown here is derived from an EMBL/GenBank/DDBJ whole genome shotgun (WGS) entry which is preliminary data.</text>
</comment>
<feature type="transmembrane region" description="Helical" evidence="7">
    <location>
        <begin position="160"/>
        <end position="182"/>
    </location>
</feature>
<dbReference type="PANTHER" id="PTHR30012">
    <property type="entry name" value="GENERAL SECRETION PATHWAY PROTEIN"/>
    <property type="match status" value="1"/>
</dbReference>
<dbReference type="EMBL" id="WFKK01000032">
    <property type="protein sequence ID" value="KAB7887429.1"/>
    <property type="molecule type" value="Genomic_DNA"/>
</dbReference>
<feature type="transmembrane region" description="Helical" evidence="7">
    <location>
        <begin position="213"/>
        <end position="232"/>
    </location>
</feature>
<evidence type="ECO:0000256" key="1">
    <source>
        <dbReference type="ARBA" id="ARBA00004651"/>
    </source>
</evidence>
<evidence type="ECO:0000256" key="6">
    <source>
        <dbReference type="ARBA" id="ARBA00023136"/>
    </source>
</evidence>
<dbReference type="AlphaFoldDB" id="A0A6L4WR96"/>
<dbReference type="InterPro" id="IPR042094">
    <property type="entry name" value="T2SS_GspF_sf"/>
</dbReference>
<reference evidence="9 10" key="1">
    <citation type="submission" date="2019-10" db="EMBL/GenBank/DDBJ databases">
        <title>Poseidonibacter ostreae sp. nov., isolated from the gut of the Ostrea denselamellosa.</title>
        <authorList>
            <person name="Choi A."/>
        </authorList>
    </citation>
    <scope>NUCLEOTIDE SEQUENCE [LARGE SCALE GENOMIC DNA]</scope>
    <source>
        <strain evidence="9 10">SJOD-M-33</strain>
    </source>
</reference>
<keyword evidence="6 7" id="KW-0472">Membrane</keyword>
<proteinExistence type="inferred from homology"/>
<accession>A0A6L4WR96</accession>
<protein>
    <submittedName>
        <fullName evidence="9">Type II secretion system F family protein</fullName>
    </submittedName>
</protein>
<evidence type="ECO:0000256" key="4">
    <source>
        <dbReference type="ARBA" id="ARBA00022692"/>
    </source>
</evidence>
<dbReference type="Pfam" id="PF00482">
    <property type="entry name" value="T2SSF"/>
    <property type="match status" value="2"/>
</dbReference>
<feature type="domain" description="Type II secretion system protein GspF" evidence="8">
    <location>
        <begin position="294"/>
        <end position="387"/>
    </location>
</feature>
<keyword evidence="3" id="KW-1003">Cell membrane</keyword>
<feature type="transmembrane region" description="Helical" evidence="7">
    <location>
        <begin position="358"/>
        <end position="389"/>
    </location>
</feature>
<dbReference type="PRINTS" id="PR00812">
    <property type="entry name" value="BCTERIALGSPF"/>
</dbReference>
<evidence type="ECO:0000313" key="10">
    <source>
        <dbReference type="Proteomes" id="UP000472839"/>
    </source>
</evidence>
<dbReference type="PANTHER" id="PTHR30012:SF0">
    <property type="entry name" value="TYPE II SECRETION SYSTEM PROTEIN F-RELATED"/>
    <property type="match status" value="1"/>
</dbReference>
<evidence type="ECO:0000256" key="2">
    <source>
        <dbReference type="ARBA" id="ARBA00005745"/>
    </source>
</evidence>
<comment type="subcellular location">
    <subcellularLocation>
        <location evidence="1">Cell membrane</location>
        <topology evidence="1">Multi-pass membrane protein</topology>
    </subcellularLocation>
</comment>
<feature type="domain" description="Type II secretion system protein GspF" evidence="8">
    <location>
        <begin position="65"/>
        <end position="183"/>
    </location>
</feature>